<keyword evidence="3" id="KW-1185">Reference proteome</keyword>
<evidence type="ECO:0000256" key="1">
    <source>
        <dbReference type="SAM" id="MobiDB-lite"/>
    </source>
</evidence>
<dbReference type="EnsemblPlants" id="TuG1812G0400003456.01.T01">
    <property type="protein sequence ID" value="TuG1812G0400003456.01.T01.cds300732"/>
    <property type="gene ID" value="TuG1812G0400003456.01"/>
</dbReference>
<feature type="region of interest" description="Disordered" evidence="1">
    <location>
        <begin position="167"/>
        <end position="259"/>
    </location>
</feature>
<protein>
    <submittedName>
        <fullName evidence="2">Uncharacterized protein</fullName>
    </submittedName>
</protein>
<sequence>MYYHHRCYDDACLALREELPDDGQVELPPLGVARVHGERPPHRLHRRELPFLRPRVHRLVAQALRLLLPAPPAVGPGLALPSHLDHDAPAVVVAAGGAGRELLVPTAEGRRRPMVLRVRRRQGDVPPAEGAPGAALQPGVDAVDVEGVGAAGQQPHALPLRELAQAHGALRHGDPRRRRVLRRREPDDGEHADERQPEAPLLVGRRRRGGAGAHRRRGAAAREQRAERLAPGDEGVVARQQRERREYPHHGDHHHRDAR</sequence>
<reference evidence="3" key="1">
    <citation type="journal article" date="2013" name="Nature">
        <title>Draft genome of the wheat A-genome progenitor Triticum urartu.</title>
        <authorList>
            <person name="Ling H.Q."/>
            <person name="Zhao S."/>
            <person name="Liu D."/>
            <person name="Wang J."/>
            <person name="Sun H."/>
            <person name="Zhang C."/>
            <person name="Fan H."/>
            <person name="Li D."/>
            <person name="Dong L."/>
            <person name="Tao Y."/>
            <person name="Gao C."/>
            <person name="Wu H."/>
            <person name="Li Y."/>
            <person name="Cui Y."/>
            <person name="Guo X."/>
            <person name="Zheng S."/>
            <person name="Wang B."/>
            <person name="Yu K."/>
            <person name="Liang Q."/>
            <person name="Yang W."/>
            <person name="Lou X."/>
            <person name="Chen J."/>
            <person name="Feng M."/>
            <person name="Jian J."/>
            <person name="Zhang X."/>
            <person name="Luo G."/>
            <person name="Jiang Y."/>
            <person name="Liu J."/>
            <person name="Wang Z."/>
            <person name="Sha Y."/>
            <person name="Zhang B."/>
            <person name="Wu H."/>
            <person name="Tang D."/>
            <person name="Shen Q."/>
            <person name="Xue P."/>
            <person name="Zou S."/>
            <person name="Wang X."/>
            <person name="Liu X."/>
            <person name="Wang F."/>
            <person name="Yang Y."/>
            <person name="An X."/>
            <person name="Dong Z."/>
            <person name="Zhang K."/>
            <person name="Zhang X."/>
            <person name="Luo M.C."/>
            <person name="Dvorak J."/>
            <person name="Tong Y."/>
            <person name="Wang J."/>
            <person name="Yang H."/>
            <person name="Li Z."/>
            <person name="Wang D."/>
            <person name="Zhang A."/>
            <person name="Wang J."/>
        </authorList>
    </citation>
    <scope>NUCLEOTIDE SEQUENCE</scope>
    <source>
        <strain evidence="3">cv. G1812</strain>
    </source>
</reference>
<feature type="compositionally biased region" description="Basic and acidic residues" evidence="1">
    <location>
        <begin position="220"/>
        <end position="231"/>
    </location>
</feature>
<feature type="compositionally biased region" description="Basic and acidic residues" evidence="1">
    <location>
        <begin position="240"/>
        <end position="250"/>
    </location>
</feature>
<evidence type="ECO:0000313" key="2">
    <source>
        <dbReference type="EnsemblPlants" id="TuG1812G0400003456.01.T01.cds300732"/>
    </source>
</evidence>
<proteinExistence type="predicted"/>
<reference evidence="2" key="3">
    <citation type="submission" date="2022-06" db="UniProtKB">
        <authorList>
            <consortium name="EnsemblPlants"/>
        </authorList>
    </citation>
    <scope>IDENTIFICATION</scope>
</reference>
<feature type="compositionally biased region" description="Basic residues" evidence="1">
    <location>
        <begin position="204"/>
        <end position="219"/>
    </location>
</feature>
<dbReference type="AlphaFoldDB" id="A0A8R7Q6B5"/>
<dbReference type="Proteomes" id="UP000015106">
    <property type="component" value="Chromosome 4"/>
</dbReference>
<evidence type="ECO:0000313" key="3">
    <source>
        <dbReference type="Proteomes" id="UP000015106"/>
    </source>
</evidence>
<accession>A0A8R7Q6B5</accession>
<reference evidence="2" key="2">
    <citation type="submission" date="2018-03" db="EMBL/GenBank/DDBJ databases">
        <title>The Triticum urartu genome reveals the dynamic nature of wheat genome evolution.</title>
        <authorList>
            <person name="Ling H."/>
            <person name="Ma B."/>
            <person name="Shi X."/>
            <person name="Liu H."/>
            <person name="Dong L."/>
            <person name="Sun H."/>
            <person name="Cao Y."/>
            <person name="Gao Q."/>
            <person name="Zheng S."/>
            <person name="Li Y."/>
            <person name="Yu Y."/>
            <person name="Du H."/>
            <person name="Qi M."/>
            <person name="Li Y."/>
            <person name="Yu H."/>
            <person name="Cui Y."/>
            <person name="Wang N."/>
            <person name="Chen C."/>
            <person name="Wu H."/>
            <person name="Zhao Y."/>
            <person name="Zhang J."/>
            <person name="Li Y."/>
            <person name="Zhou W."/>
            <person name="Zhang B."/>
            <person name="Hu W."/>
            <person name="Eijk M."/>
            <person name="Tang J."/>
            <person name="Witsenboer H."/>
            <person name="Zhao S."/>
            <person name="Li Z."/>
            <person name="Zhang A."/>
            <person name="Wang D."/>
            <person name="Liang C."/>
        </authorList>
    </citation>
    <scope>NUCLEOTIDE SEQUENCE [LARGE SCALE GENOMIC DNA]</scope>
    <source>
        <strain evidence="2">cv. G1812</strain>
    </source>
</reference>
<name>A0A8R7Q6B5_TRIUA</name>
<organism evidence="2 3">
    <name type="scientific">Triticum urartu</name>
    <name type="common">Red wild einkorn</name>
    <name type="synonym">Crithodium urartu</name>
    <dbReference type="NCBI Taxonomy" id="4572"/>
    <lineage>
        <taxon>Eukaryota</taxon>
        <taxon>Viridiplantae</taxon>
        <taxon>Streptophyta</taxon>
        <taxon>Embryophyta</taxon>
        <taxon>Tracheophyta</taxon>
        <taxon>Spermatophyta</taxon>
        <taxon>Magnoliopsida</taxon>
        <taxon>Liliopsida</taxon>
        <taxon>Poales</taxon>
        <taxon>Poaceae</taxon>
        <taxon>BOP clade</taxon>
        <taxon>Pooideae</taxon>
        <taxon>Triticodae</taxon>
        <taxon>Triticeae</taxon>
        <taxon>Triticinae</taxon>
        <taxon>Triticum</taxon>
    </lineage>
</organism>
<dbReference type="Gramene" id="TuG1812G0400003456.01.T01">
    <property type="protein sequence ID" value="TuG1812G0400003456.01.T01.cds300732"/>
    <property type="gene ID" value="TuG1812G0400003456.01"/>
</dbReference>